<proteinExistence type="predicted"/>
<evidence type="ECO:0000313" key="2">
    <source>
        <dbReference type="Proteomes" id="UP000789920"/>
    </source>
</evidence>
<name>A0ACA9QM08_9GLOM</name>
<reference evidence="1" key="1">
    <citation type="submission" date="2021-06" db="EMBL/GenBank/DDBJ databases">
        <authorList>
            <person name="Kallberg Y."/>
            <person name="Tangrot J."/>
            <person name="Rosling A."/>
        </authorList>
    </citation>
    <scope>NUCLEOTIDE SEQUENCE</scope>
    <source>
        <strain evidence="1">MA461A</strain>
    </source>
</reference>
<evidence type="ECO:0000313" key="1">
    <source>
        <dbReference type="EMBL" id="CAG8754425.1"/>
    </source>
</evidence>
<protein>
    <submittedName>
        <fullName evidence="1">16360_t:CDS:1</fullName>
    </submittedName>
</protein>
<accession>A0ACA9QM08</accession>
<sequence>MGVKPCTCDMCNYSFDVGKLQWEGKVSSDFVTTHRNLWSLLALTKGITKYSNIPKDNELYIIASKNEFLITDILEELLSIIDKKTIKNFNDINFSLVDMDLSKLEEKSMKKKFKTLYDDLAKIINELYDVKEYERILNNKDNKRMHSMITHHDSEWKEYFKKI</sequence>
<organism evidence="1 2">
    <name type="scientific">Racocetra persica</name>
    <dbReference type="NCBI Taxonomy" id="160502"/>
    <lineage>
        <taxon>Eukaryota</taxon>
        <taxon>Fungi</taxon>
        <taxon>Fungi incertae sedis</taxon>
        <taxon>Mucoromycota</taxon>
        <taxon>Glomeromycotina</taxon>
        <taxon>Glomeromycetes</taxon>
        <taxon>Diversisporales</taxon>
        <taxon>Gigasporaceae</taxon>
        <taxon>Racocetra</taxon>
    </lineage>
</organism>
<dbReference type="EMBL" id="CAJVQC010033626">
    <property type="protein sequence ID" value="CAG8754425.1"/>
    <property type="molecule type" value="Genomic_DNA"/>
</dbReference>
<gene>
    <name evidence="1" type="ORF">RPERSI_LOCUS14528</name>
</gene>
<dbReference type="Proteomes" id="UP000789920">
    <property type="component" value="Unassembled WGS sequence"/>
</dbReference>
<keyword evidence="2" id="KW-1185">Reference proteome</keyword>
<comment type="caution">
    <text evidence="1">The sequence shown here is derived from an EMBL/GenBank/DDBJ whole genome shotgun (WGS) entry which is preliminary data.</text>
</comment>